<evidence type="ECO:0000313" key="2">
    <source>
        <dbReference type="Proteomes" id="UP000483362"/>
    </source>
</evidence>
<dbReference type="Gene3D" id="2.180.10.10">
    <property type="entry name" value="RHS repeat-associated core"/>
    <property type="match status" value="1"/>
</dbReference>
<protein>
    <submittedName>
        <fullName evidence="1">Uncharacterized protein</fullName>
    </submittedName>
</protein>
<dbReference type="Proteomes" id="UP000483362">
    <property type="component" value="Unassembled WGS sequence"/>
</dbReference>
<comment type="caution">
    <text evidence="1">The sequence shown here is derived from an EMBL/GenBank/DDBJ whole genome shotgun (WGS) entry which is preliminary data.</text>
</comment>
<dbReference type="AlphaFoldDB" id="A0A6L5X9M4"/>
<proteinExistence type="predicted"/>
<sequence>MPGPSQFVQLKDRHKSICVNADGRKLRVEHLVNDAGYRDSTGYRYYVKDYQGNVRAVVADDGTLEEVNSYYPYGMLHGPSAIAAGVQPCKFTGKVGAHGPMGVILQPETEKADILLSANAFLVMKQNNFNVFSSKVRWAMAVYALFSNVGTLKYIQNVTK</sequence>
<gene>
    <name evidence="1" type="ORF">FYJ29_00850</name>
</gene>
<organism evidence="1 2">
    <name type="scientific">Sodaliphilus pleomorphus</name>
    <dbReference type="NCBI Taxonomy" id="2606626"/>
    <lineage>
        <taxon>Bacteria</taxon>
        <taxon>Pseudomonadati</taxon>
        <taxon>Bacteroidota</taxon>
        <taxon>Bacteroidia</taxon>
        <taxon>Bacteroidales</taxon>
        <taxon>Muribaculaceae</taxon>
        <taxon>Sodaliphilus</taxon>
    </lineage>
</organism>
<name>A0A6L5X9M4_9BACT</name>
<evidence type="ECO:0000313" key="1">
    <source>
        <dbReference type="EMBL" id="MSS16327.1"/>
    </source>
</evidence>
<reference evidence="1 2" key="1">
    <citation type="submission" date="2019-08" db="EMBL/GenBank/DDBJ databases">
        <title>In-depth cultivation of the pig gut microbiome towards novel bacterial diversity and tailored functional studies.</title>
        <authorList>
            <person name="Wylensek D."/>
            <person name="Hitch T.C.A."/>
            <person name="Clavel T."/>
        </authorList>
    </citation>
    <scope>NUCLEOTIDE SEQUENCE [LARGE SCALE GENOMIC DNA]</scope>
    <source>
        <strain evidence="1 2">Oil-RF-744-WCA-WT-10</strain>
    </source>
</reference>
<accession>A0A6L5X9M4</accession>
<dbReference type="RefSeq" id="WP_154327888.1">
    <property type="nucleotide sequence ID" value="NZ_CP045696.1"/>
</dbReference>
<keyword evidence="2" id="KW-1185">Reference proteome</keyword>
<dbReference type="EMBL" id="VULT01000001">
    <property type="protein sequence ID" value="MSS16327.1"/>
    <property type="molecule type" value="Genomic_DNA"/>
</dbReference>